<dbReference type="NCBIfam" id="NF006689">
    <property type="entry name" value="PRK09237.1"/>
    <property type="match status" value="1"/>
</dbReference>
<proteinExistence type="predicted"/>
<dbReference type="Gene3D" id="2.30.40.10">
    <property type="entry name" value="Urease, subunit C, domain 1"/>
    <property type="match status" value="1"/>
</dbReference>
<keyword evidence="1" id="KW-0479">Metal-binding</keyword>
<dbReference type="InterPro" id="IPR011059">
    <property type="entry name" value="Metal-dep_hydrolase_composite"/>
</dbReference>
<feature type="chain" id="PRO_5022780045" evidence="3">
    <location>
        <begin position="24"/>
        <end position="430"/>
    </location>
</feature>
<feature type="signal peptide" evidence="3">
    <location>
        <begin position="1"/>
        <end position="23"/>
    </location>
</feature>
<sequence>MLKNFFLLMALLLALGPAGMAQSYDIVIKGGHVIDPKNDIDAVMDVAVDGGKIALVAKNIDPKQGGQVVDAKGMYVTPGLIDIHTHDFYGTQPDHQYEDGNLGIAPDGFTFRNGVTTVVDAGSSGWRTFPTFKSQTIDVSKTRVLAFLNIVGEGMRGGYEQNLNDMDPKMTALMARKYKDIVVGIKLAHYEGHDWAPTDRAVEAGALAGGIPVMIDFGGSNPPLSIEELFMKHLRPGDIFTHCFGQLGSREYIVDLQTNKVKPFVYEARKRGIIFDVGYGGISFAYSQALPATKEGFFPNSISTDIHVGSMNDAMKDMLTCMTKFLQLGMSLHDVIQASTSNPAKEIKHEELGNLSVGADADIAVLSIREGKFGLFDYTGYKVEASKKLECELTVRAGKILYDLNGIASPVYPSKKVALSKQATLKGETH</sequence>
<feature type="binding site" evidence="1">
    <location>
        <position position="305"/>
    </location>
    <ligand>
        <name>Zn(2+)</name>
        <dbReference type="ChEBI" id="CHEBI:29105"/>
        <label>1</label>
    </ligand>
</feature>
<dbReference type="OrthoDB" id="9797498at2"/>
<dbReference type="PANTHER" id="PTHR42717">
    <property type="entry name" value="DIHYDROOROTASE-RELATED"/>
    <property type="match status" value="1"/>
</dbReference>
<dbReference type="AlphaFoldDB" id="A0A5B8V3E6"/>
<dbReference type="PANTHER" id="PTHR42717:SF1">
    <property type="entry name" value="IMIDAZOLONEPROPIONASE AND RELATED AMIDOHYDROLASES"/>
    <property type="match status" value="1"/>
</dbReference>
<feature type="binding site" evidence="1">
    <location>
        <position position="86"/>
    </location>
    <ligand>
        <name>Zn(2+)</name>
        <dbReference type="ChEBI" id="CHEBI:29105"/>
        <label>1</label>
    </ligand>
</feature>
<name>A0A5B8V3E6_9SPHI</name>
<dbReference type="GO" id="GO:0019213">
    <property type="term" value="F:deacetylase activity"/>
    <property type="evidence" value="ECO:0007669"/>
    <property type="project" value="InterPro"/>
</dbReference>
<dbReference type="InterPro" id="IPR006680">
    <property type="entry name" value="Amidohydro-rel"/>
</dbReference>
<dbReference type="InterPro" id="IPR032466">
    <property type="entry name" value="Metal_Hydrolase"/>
</dbReference>
<reference evidence="5 6" key="1">
    <citation type="journal article" date="2017" name="Curr. Microbiol.">
        <title>Mucilaginibacter ginsenosidivorans sp. nov., Isolated from Soil of Ginseng Field.</title>
        <authorList>
            <person name="Kim M.M."/>
            <person name="Siddiqi M.Z."/>
            <person name="Im W.T."/>
        </authorList>
    </citation>
    <scope>NUCLEOTIDE SEQUENCE [LARGE SCALE GENOMIC DNA]</scope>
    <source>
        <strain evidence="5 6">Gsoil 3017</strain>
    </source>
</reference>
<evidence type="ECO:0000259" key="4">
    <source>
        <dbReference type="Pfam" id="PF01979"/>
    </source>
</evidence>
<feature type="binding site" description="via carbamate group" evidence="1">
    <location>
        <position position="186"/>
    </location>
    <ligand>
        <name>Zn(2+)</name>
        <dbReference type="ChEBI" id="CHEBI:29105"/>
        <label>2</label>
    </ligand>
</feature>
<dbReference type="Proteomes" id="UP000321479">
    <property type="component" value="Chromosome"/>
</dbReference>
<feature type="domain" description="Amidohydrolase-related" evidence="4">
    <location>
        <begin position="291"/>
        <end position="368"/>
    </location>
</feature>
<evidence type="ECO:0000313" key="5">
    <source>
        <dbReference type="EMBL" id="QEC65221.1"/>
    </source>
</evidence>
<feature type="modified residue" description="N6-carboxylysine" evidence="2">
    <location>
        <position position="186"/>
    </location>
</feature>
<gene>
    <name evidence="5" type="ORF">FRZ54_22485</name>
</gene>
<dbReference type="KEGG" id="mgin:FRZ54_22485"/>
<dbReference type="RefSeq" id="WP_147034052.1">
    <property type="nucleotide sequence ID" value="NZ_CP042436.1"/>
</dbReference>
<dbReference type="Pfam" id="PF01979">
    <property type="entry name" value="Amidohydro_1"/>
    <property type="match status" value="1"/>
</dbReference>
<feature type="binding site" description="via carbamate group" evidence="1">
    <location>
        <position position="186"/>
    </location>
    <ligand>
        <name>Zn(2+)</name>
        <dbReference type="ChEBI" id="CHEBI:29105"/>
        <label>1</label>
    </ligand>
</feature>
<keyword evidence="5" id="KW-0378">Hydrolase</keyword>
<keyword evidence="3" id="KW-0732">Signal</keyword>
<organism evidence="5 6">
    <name type="scientific">Mucilaginibacter ginsenosidivorans</name>
    <dbReference type="NCBI Taxonomy" id="398053"/>
    <lineage>
        <taxon>Bacteria</taxon>
        <taxon>Pseudomonadati</taxon>
        <taxon>Bacteroidota</taxon>
        <taxon>Sphingobacteriia</taxon>
        <taxon>Sphingobacteriales</taxon>
        <taxon>Sphingobacteriaceae</taxon>
        <taxon>Mucilaginibacter</taxon>
    </lineage>
</organism>
<dbReference type="GO" id="GO:0016810">
    <property type="term" value="F:hydrolase activity, acting on carbon-nitrogen (but not peptide) bonds"/>
    <property type="evidence" value="ECO:0007669"/>
    <property type="project" value="InterPro"/>
</dbReference>
<evidence type="ECO:0000256" key="2">
    <source>
        <dbReference type="PIRSR" id="PIRSR039004-2"/>
    </source>
</evidence>
<accession>A0A5B8V3E6</accession>
<dbReference type="SUPFAM" id="SSF51338">
    <property type="entry name" value="Composite domain of metallo-dependent hydrolases"/>
    <property type="match status" value="1"/>
</dbReference>
<dbReference type="SUPFAM" id="SSF51556">
    <property type="entry name" value="Metallo-dependent hydrolases"/>
    <property type="match status" value="1"/>
</dbReference>
<keyword evidence="6" id="KW-1185">Reference proteome</keyword>
<dbReference type="PIRSF" id="PIRSF039004">
    <property type="entry name" value="ADE_EF_0837"/>
    <property type="match status" value="1"/>
</dbReference>
<protein>
    <submittedName>
        <fullName evidence="5">Amidohydrolase/deacetylase family metallohydrolase</fullName>
    </submittedName>
</protein>
<dbReference type="GO" id="GO:0046872">
    <property type="term" value="F:metal ion binding"/>
    <property type="evidence" value="ECO:0007669"/>
    <property type="project" value="UniProtKB-KW"/>
</dbReference>
<feature type="binding site" evidence="1">
    <location>
        <position position="84"/>
    </location>
    <ligand>
        <name>Zn(2+)</name>
        <dbReference type="ChEBI" id="CHEBI:29105"/>
        <label>1</label>
    </ligand>
</feature>
<feature type="binding site" evidence="1">
    <location>
        <position position="242"/>
    </location>
    <ligand>
        <name>Zn(2+)</name>
        <dbReference type="ChEBI" id="CHEBI:29105"/>
        <label>2</label>
    </ligand>
</feature>
<evidence type="ECO:0000313" key="6">
    <source>
        <dbReference type="Proteomes" id="UP000321479"/>
    </source>
</evidence>
<dbReference type="InterPro" id="IPR020043">
    <property type="entry name" value="Deacetylase_Atu3266-like"/>
</dbReference>
<dbReference type="EMBL" id="CP042436">
    <property type="protein sequence ID" value="QEC65221.1"/>
    <property type="molecule type" value="Genomic_DNA"/>
</dbReference>
<dbReference type="Gene3D" id="3.20.20.140">
    <property type="entry name" value="Metal-dependent hydrolases"/>
    <property type="match status" value="1"/>
</dbReference>
<evidence type="ECO:0000256" key="3">
    <source>
        <dbReference type="SAM" id="SignalP"/>
    </source>
</evidence>
<evidence type="ECO:0000256" key="1">
    <source>
        <dbReference type="PIRSR" id="PIRSR039004-1"/>
    </source>
</evidence>
<keyword evidence="1" id="KW-0862">Zinc</keyword>